<dbReference type="InterPro" id="IPR003661">
    <property type="entry name" value="HisK_dim/P_dom"/>
</dbReference>
<dbReference type="Gene3D" id="1.10.287.130">
    <property type="match status" value="1"/>
</dbReference>
<dbReference type="AlphaFoldDB" id="A0A1S1YWF6"/>
<feature type="transmembrane region" description="Helical" evidence="9">
    <location>
        <begin position="247"/>
        <end position="271"/>
    </location>
</feature>
<dbReference type="InterPro" id="IPR036890">
    <property type="entry name" value="HATPase_C_sf"/>
</dbReference>
<keyword evidence="5" id="KW-0547">Nucleotide-binding</keyword>
<dbReference type="Pfam" id="PF00512">
    <property type="entry name" value="HisKA"/>
    <property type="match status" value="1"/>
</dbReference>
<gene>
    <name evidence="11" type="ORF">NH26_02825</name>
</gene>
<dbReference type="CDD" id="cd00075">
    <property type="entry name" value="HATPase"/>
    <property type="match status" value="1"/>
</dbReference>
<feature type="transmembrane region" description="Helical" evidence="9">
    <location>
        <begin position="438"/>
        <end position="454"/>
    </location>
</feature>
<comment type="catalytic activity">
    <reaction evidence="1">
        <text>ATP + protein L-histidine = ADP + protein N-phospho-L-histidine.</text>
        <dbReference type="EC" id="2.7.13.3"/>
    </reaction>
</comment>
<evidence type="ECO:0000256" key="2">
    <source>
        <dbReference type="ARBA" id="ARBA00012438"/>
    </source>
</evidence>
<dbReference type="InterPro" id="IPR036097">
    <property type="entry name" value="HisK_dim/P_sf"/>
</dbReference>
<dbReference type="EMBL" id="JRYR02000001">
    <property type="protein sequence ID" value="OHX65357.1"/>
    <property type="molecule type" value="Genomic_DNA"/>
</dbReference>
<dbReference type="CDD" id="cd00082">
    <property type="entry name" value="HisKA"/>
    <property type="match status" value="1"/>
</dbReference>
<dbReference type="Pfam" id="PF02518">
    <property type="entry name" value="HATPase_c"/>
    <property type="match status" value="1"/>
</dbReference>
<protein>
    <recommendedName>
        <fullName evidence="2">histidine kinase</fullName>
        <ecNumber evidence="2">2.7.13.3</ecNumber>
    </recommendedName>
</protein>
<dbReference type="Gene3D" id="6.10.340.10">
    <property type="match status" value="1"/>
</dbReference>
<dbReference type="GO" id="GO:0000155">
    <property type="term" value="F:phosphorelay sensor kinase activity"/>
    <property type="evidence" value="ECO:0007669"/>
    <property type="project" value="InterPro"/>
</dbReference>
<keyword evidence="9" id="KW-0472">Membrane</keyword>
<accession>A0A1S1YWF6</accession>
<dbReference type="STRING" id="915059.NH26_02825"/>
<dbReference type="Gene3D" id="3.30.565.10">
    <property type="entry name" value="Histidine kinase-like ATPase, C-terminal domain"/>
    <property type="match status" value="1"/>
</dbReference>
<feature type="transmembrane region" description="Helical" evidence="9">
    <location>
        <begin position="411"/>
        <end position="432"/>
    </location>
</feature>
<dbReference type="SMART" id="SM00388">
    <property type="entry name" value="HisKA"/>
    <property type="match status" value="1"/>
</dbReference>
<dbReference type="PROSITE" id="PS50109">
    <property type="entry name" value="HIS_KIN"/>
    <property type="match status" value="1"/>
</dbReference>
<keyword evidence="7" id="KW-0067">ATP-binding</keyword>
<keyword evidence="4" id="KW-0808">Transferase</keyword>
<feature type="transmembrane region" description="Helical" evidence="9">
    <location>
        <begin position="733"/>
        <end position="754"/>
    </location>
</feature>
<dbReference type="InterPro" id="IPR004358">
    <property type="entry name" value="Sig_transdc_His_kin-like_C"/>
</dbReference>
<dbReference type="PANTHER" id="PTHR43065:SF46">
    <property type="entry name" value="C4-DICARBOXYLATE TRANSPORT SENSOR PROTEIN DCTB"/>
    <property type="match status" value="1"/>
</dbReference>
<keyword evidence="9" id="KW-0812">Transmembrane</keyword>
<dbReference type="InterPro" id="IPR005467">
    <property type="entry name" value="His_kinase_dom"/>
</dbReference>
<dbReference type="InterPro" id="IPR003594">
    <property type="entry name" value="HATPase_dom"/>
</dbReference>
<reference evidence="11 12" key="1">
    <citation type="journal article" date="2012" name="Int. J. Syst. Evol. Microbiol.">
        <title>Flammeovirga pacifica sp. nov., isolated from deep-sea sediment.</title>
        <authorList>
            <person name="Xu H."/>
            <person name="Fu Y."/>
            <person name="Yang N."/>
            <person name="Ding Z."/>
            <person name="Lai Q."/>
            <person name="Zeng R."/>
        </authorList>
    </citation>
    <scope>NUCLEOTIDE SEQUENCE [LARGE SCALE GENOMIC DNA]</scope>
    <source>
        <strain evidence="12">DSM 24597 / LMG 26175 / WPAGA1</strain>
    </source>
</reference>
<feature type="transmembrane region" description="Helical" evidence="9">
    <location>
        <begin position="17"/>
        <end position="35"/>
    </location>
</feature>
<feature type="transmembrane region" description="Helical" evidence="9">
    <location>
        <begin position="291"/>
        <end position="315"/>
    </location>
</feature>
<feature type="transmembrane region" description="Helical" evidence="9">
    <location>
        <begin position="378"/>
        <end position="399"/>
    </location>
</feature>
<feature type="transmembrane region" description="Helical" evidence="9">
    <location>
        <begin position="336"/>
        <end position="358"/>
    </location>
</feature>
<evidence type="ECO:0000313" key="12">
    <source>
        <dbReference type="Proteomes" id="UP000179797"/>
    </source>
</evidence>
<keyword evidence="9" id="KW-1133">Transmembrane helix</keyword>
<dbReference type="GO" id="GO:0005524">
    <property type="term" value="F:ATP binding"/>
    <property type="evidence" value="ECO:0007669"/>
    <property type="project" value="UniProtKB-KW"/>
</dbReference>
<evidence type="ECO:0000256" key="7">
    <source>
        <dbReference type="ARBA" id="ARBA00022840"/>
    </source>
</evidence>
<feature type="transmembrane region" description="Helical" evidence="9">
    <location>
        <begin position="215"/>
        <end position="235"/>
    </location>
</feature>
<organism evidence="11 12">
    <name type="scientific">Flammeovirga pacifica</name>
    <dbReference type="NCBI Taxonomy" id="915059"/>
    <lineage>
        <taxon>Bacteria</taxon>
        <taxon>Pseudomonadati</taxon>
        <taxon>Bacteroidota</taxon>
        <taxon>Cytophagia</taxon>
        <taxon>Cytophagales</taxon>
        <taxon>Flammeovirgaceae</taxon>
        <taxon>Flammeovirga</taxon>
    </lineage>
</organism>
<dbReference type="Proteomes" id="UP000179797">
    <property type="component" value="Unassembled WGS sequence"/>
</dbReference>
<dbReference type="RefSeq" id="WP_044223941.1">
    <property type="nucleotide sequence ID" value="NZ_JRYR02000001.1"/>
</dbReference>
<evidence type="ECO:0000256" key="4">
    <source>
        <dbReference type="ARBA" id="ARBA00022679"/>
    </source>
</evidence>
<evidence type="ECO:0000259" key="10">
    <source>
        <dbReference type="PROSITE" id="PS50109"/>
    </source>
</evidence>
<comment type="caution">
    <text evidence="11">The sequence shown here is derived from an EMBL/GenBank/DDBJ whole genome shotgun (WGS) entry which is preliminary data.</text>
</comment>
<feature type="transmembrane region" description="Helical" evidence="9">
    <location>
        <begin position="774"/>
        <end position="796"/>
    </location>
</feature>
<sequence length="1246" mass="143111">MQAKVFFKQLVNSKSKALLGLFFSFLSIIIFLVNVEYYNDEKYDVFVENRIQQLSKVADDVIFDIKNNIKEVSEDEPDFKTLLSLSSLPVYIYEKGVLQYWSNDKLKLKYIEDKLFTYFVEDVVKKGNSFYYVRKSNIMLYNQDYEIFVIVPLLELRDYPTTIMSHYVDEFVFGTNEIPRIDKYKVNENYKPVYSKHKNYLFSIDVSKQVSIELFPWHIFIFSVLVATFFLLSALSSFITESIHKGASIYIMLSVFVIGVLALHEVVFSIVNNPIIKNEYEILSTLGSPLIPAWDSMGVIFIDLIFILLVYRWVTKNFKDLFSVQSMKTLNVKVKVALSSSLIILLFVILNLLEAVYLNVLQYALDLNAQFSVFDISISYILAHLIMLLGFLLAGVYSHVAFRIIGWWLDFYGKALAMLFSLLVIFCIQFIIEPFDLIVINVLSIFTGVTLIFDTTKYLRTGKFKAIMYLMSHIMLFSVLAAAVIEKNDTQKDEEFKQKFAYKLITNDATLKAFLKETINDVQDDDRVIDAVAFLNKPHAIEVTKLIKTDIMDLFGHRYDIRVNMAFDNGQVVNSEYTYQQLIDNFYDGPKNVPSDIIGLNNKMDLQKGTYSYLCNIPIIDKFEVTDTIGYCLIELNTKSLEGNYLQSSILDENYNINYKQEDYSYAIFFKKELIFSSGDYTYTNDFLQEFEIDEGSTLVSNFEYNGFEHLLLPNANNRIVVISSKEFNIFDFIRTFSTYFTIIVFFVFSYYSVKNYVADPKEYNRSFSSKVQAYLNVSIFFPIFTLAIVMGLVMVKSSRNDIQRQYIEKAQTVAINLFQSTDMDVVWTQEKELKLDNFISELSNIMQADIRFYDKKGFLKATSDDELFEAGILSEQLNPMAYVGIMQDKKTRLVLKERIGNLEYNTSYIGLKAFNTGDVMGVVSIPFFKSLNRFDDRTVEVVTTIMIIFTVLFITLLPIVHYAALSLLNPIKLIIPELNRITLSKKNEPIKYNSNDEFGLLVGEYNKMLSKLEESKKELERSQLESAWKDVAKQVAHEIKNPLTPMKLYLQQLERVATTDENPKLIKATKMLISQVDTLSGIVTSFSSFAQMPVPKKEVFNLSKVILECIMLHSSKGKIQFSNTQVGHDVFVEGDEKLTARILANLILNGIQAAKDDVPSNIIIDLYENGEKAIITVIDNGKGIPEEYQSKVFIPNFTTKETGSGIGLAVAKRGVEQMGGSIWYETKENEGSSFFVEFLMSSKEQ</sequence>
<evidence type="ECO:0000256" key="1">
    <source>
        <dbReference type="ARBA" id="ARBA00000085"/>
    </source>
</evidence>
<dbReference type="SMART" id="SM00387">
    <property type="entry name" value="HATPase_c"/>
    <property type="match status" value="1"/>
</dbReference>
<dbReference type="OrthoDB" id="9776727at2"/>
<keyword evidence="8" id="KW-0902">Two-component regulatory system</keyword>
<keyword evidence="12" id="KW-1185">Reference proteome</keyword>
<keyword evidence="3" id="KW-0597">Phosphoprotein</keyword>
<dbReference type="EC" id="2.7.13.3" evidence="2"/>
<feature type="transmembrane region" description="Helical" evidence="9">
    <location>
        <begin position="942"/>
        <end position="966"/>
    </location>
</feature>
<keyword evidence="6" id="KW-0418">Kinase</keyword>
<evidence type="ECO:0000256" key="3">
    <source>
        <dbReference type="ARBA" id="ARBA00022553"/>
    </source>
</evidence>
<dbReference type="PRINTS" id="PR00344">
    <property type="entry name" value="BCTRLSENSOR"/>
</dbReference>
<name>A0A1S1YWF6_FLAPC</name>
<evidence type="ECO:0000256" key="5">
    <source>
        <dbReference type="ARBA" id="ARBA00022741"/>
    </source>
</evidence>
<dbReference type="PANTHER" id="PTHR43065">
    <property type="entry name" value="SENSOR HISTIDINE KINASE"/>
    <property type="match status" value="1"/>
</dbReference>
<evidence type="ECO:0000256" key="8">
    <source>
        <dbReference type="ARBA" id="ARBA00023012"/>
    </source>
</evidence>
<evidence type="ECO:0000256" key="6">
    <source>
        <dbReference type="ARBA" id="ARBA00022777"/>
    </source>
</evidence>
<feature type="domain" description="Histidine kinase" evidence="10">
    <location>
        <begin position="1035"/>
        <end position="1243"/>
    </location>
</feature>
<dbReference type="SUPFAM" id="SSF55874">
    <property type="entry name" value="ATPase domain of HSP90 chaperone/DNA topoisomerase II/histidine kinase"/>
    <property type="match status" value="1"/>
</dbReference>
<evidence type="ECO:0000256" key="9">
    <source>
        <dbReference type="SAM" id="Phobius"/>
    </source>
</evidence>
<evidence type="ECO:0000313" key="11">
    <source>
        <dbReference type="EMBL" id="OHX65357.1"/>
    </source>
</evidence>
<dbReference type="SUPFAM" id="SSF47384">
    <property type="entry name" value="Homodimeric domain of signal transducing histidine kinase"/>
    <property type="match status" value="1"/>
</dbReference>
<proteinExistence type="predicted"/>